<evidence type="ECO:0000313" key="7">
    <source>
        <dbReference type="EMBL" id="QHS89462.1"/>
    </source>
</evidence>
<keyword evidence="6" id="KW-1133">Transmembrane helix</keyword>
<keyword evidence="5" id="KW-0560">Oxidoreductase</keyword>
<keyword evidence="4" id="KW-0521">NADP</keyword>
<protein>
    <recommendedName>
        <fullName evidence="8">Flavin-containing monooxygenase</fullName>
    </recommendedName>
</protein>
<comment type="similarity">
    <text evidence="1">Belongs to the FMO family.</text>
</comment>
<evidence type="ECO:0000256" key="4">
    <source>
        <dbReference type="ARBA" id="ARBA00022857"/>
    </source>
</evidence>
<accession>A0A6C0BBU4</accession>
<dbReference type="PANTHER" id="PTHR23023">
    <property type="entry name" value="DIMETHYLANILINE MONOOXYGENASE"/>
    <property type="match status" value="1"/>
</dbReference>
<evidence type="ECO:0000256" key="6">
    <source>
        <dbReference type="SAM" id="Phobius"/>
    </source>
</evidence>
<dbReference type="GO" id="GO:0050660">
    <property type="term" value="F:flavin adenine dinucleotide binding"/>
    <property type="evidence" value="ECO:0007669"/>
    <property type="project" value="InterPro"/>
</dbReference>
<evidence type="ECO:0008006" key="8">
    <source>
        <dbReference type="Google" id="ProtNLM"/>
    </source>
</evidence>
<dbReference type="InterPro" id="IPR020946">
    <property type="entry name" value="Flavin_mOase-like"/>
</dbReference>
<keyword evidence="2" id="KW-0285">Flavoprotein</keyword>
<reference evidence="7" key="1">
    <citation type="journal article" date="2020" name="Nature">
        <title>Giant virus diversity and host interactions through global metagenomics.</title>
        <authorList>
            <person name="Schulz F."/>
            <person name="Roux S."/>
            <person name="Paez-Espino D."/>
            <person name="Jungbluth S."/>
            <person name="Walsh D.A."/>
            <person name="Denef V.J."/>
            <person name="McMahon K.D."/>
            <person name="Konstantinidis K.T."/>
            <person name="Eloe-Fadrosh E.A."/>
            <person name="Kyrpides N.C."/>
            <person name="Woyke T."/>
        </authorList>
    </citation>
    <scope>NUCLEOTIDE SEQUENCE</scope>
    <source>
        <strain evidence="7">GVMAG-M-3300010158-60</strain>
    </source>
</reference>
<feature type="transmembrane region" description="Helical" evidence="6">
    <location>
        <begin position="540"/>
        <end position="557"/>
    </location>
</feature>
<evidence type="ECO:0000256" key="2">
    <source>
        <dbReference type="ARBA" id="ARBA00022630"/>
    </source>
</evidence>
<dbReference type="AlphaFoldDB" id="A0A6C0BBU4"/>
<sequence>MVYDLCIIGGGQSGLVTLKTFSEKTDNIILLEKCNGCVGLFANIKENTKFKWSTSRYMSGFSDFPMPKDVPVWFTIKDYVKYLESYKEHFNLDKYIHYNSAVTKCHQDENENWIVEYNTTVLVCKKLIVCSGLNQTKKYPDIIKNFSGEIIHTDDVYREMDRNDWSNKFTGKRILLLGGAESAYDIGHVVVQYADQLYYATKNYTEWFPKGDEEPEIKDRIKKIDNKCLNNIYGGFVNNPTDTQLHYVEYALPEPISQFWHEHGRKMLKMDCGKCSHQHTKLCNMTETPDNLFKKYVVKRTEFMLDIYENKVELIQYPDKINGTTVYTKEETIENIDIIVCASGYKKEFPFLEDAVWKGKLIKKMIPVNYNNIAFIGYARPTMGSIAAIAEMQGWWIEKYFNDPSFTYINRKSLFRTLDPLNLSNEHINTIVIGCYYLKDLAKDLGIEPNMWYLFITDSELFFRIYSGSCHPMMYRIHGYRSYNGSRKVLLDTYIPNQERRKYEWLYFLFHNLLHLAFILFLFILGFFLSYMVNNKKTRLYNSFLISTILVIIFYRFF</sequence>
<dbReference type="Pfam" id="PF00743">
    <property type="entry name" value="FMO-like"/>
    <property type="match status" value="2"/>
</dbReference>
<evidence type="ECO:0000256" key="3">
    <source>
        <dbReference type="ARBA" id="ARBA00022827"/>
    </source>
</evidence>
<dbReference type="InterPro" id="IPR036188">
    <property type="entry name" value="FAD/NAD-bd_sf"/>
</dbReference>
<name>A0A6C0BBU4_9ZZZZ</name>
<evidence type="ECO:0000256" key="1">
    <source>
        <dbReference type="ARBA" id="ARBA00009183"/>
    </source>
</evidence>
<dbReference type="GO" id="GO:0004499">
    <property type="term" value="F:N,N-dimethylaniline monooxygenase activity"/>
    <property type="evidence" value="ECO:0007669"/>
    <property type="project" value="InterPro"/>
</dbReference>
<keyword evidence="6" id="KW-0472">Membrane</keyword>
<dbReference type="PIRSF" id="PIRSF000332">
    <property type="entry name" value="FMO"/>
    <property type="match status" value="1"/>
</dbReference>
<dbReference type="SUPFAM" id="SSF51905">
    <property type="entry name" value="FAD/NAD(P)-binding domain"/>
    <property type="match status" value="1"/>
</dbReference>
<dbReference type="InterPro" id="IPR050346">
    <property type="entry name" value="FMO-like"/>
</dbReference>
<dbReference type="InterPro" id="IPR000960">
    <property type="entry name" value="Flavin_mOase"/>
</dbReference>
<dbReference type="EMBL" id="MN739110">
    <property type="protein sequence ID" value="QHS89462.1"/>
    <property type="molecule type" value="Genomic_DNA"/>
</dbReference>
<keyword evidence="3" id="KW-0274">FAD</keyword>
<keyword evidence="6" id="KW-0812">Transmembrane</keyword>
<evidence type="ECO:0000256" key="5">
    <source>
        <dbReference type="ARBA" id="ARBA00023002"/>
    </source>
</evidence>
<dbReference type="Gene3D" id="3.50.50.60">
    <property type="entry name" value="FAD/NAD(P)-binding domain"/>
    <property type="match status" value="1"/>
</dbReference>
<dbReference type="GO" id="GO:0050661">
    <property type="term" value="F:NADP binding"/>
    <property type="evidence" value="ECO:0007669"/>
    <property type="project" value="InterPro"/>
</dbReference>
<organism evidence="7">
    <name type="scientific">viral metagenome</name>
    <dbReference type="NCBI Taxonomy" id="1070528"/>
    <lineage>
        <taxon>unclassified sequences</taxon>
        <taxon>metagenomes</taxon>
        <taxon>organismal metagenomes</taxon>
    </lineage>
</organism>
<feature type="transmembrane region" description="Helical" evidence="6">
    <location>
        <begin position="505"/>
        <end position="528"/>
    </location>
</feature>
<proteinExistence type="inferred from homology"/>